<dbReference type="SUPFAM" id="SSF52025">
    <property type="entry name" value="PA domain"/>
    <property type="match status" value="1"/>
</dbReference>
<proteinExistence type="inferred from homology"/>
<dbReference type="SUPFAM" id="SSF47672">
    <property type="entry name" value="Transferrin receptor-like dimerisation domain"/>
    <property type="match status" value="1"/>
</dbReference>
<dbReference type="Pfam" id="PF04253">
    <property type="entry name" value="TFR_dimer"/>
    <property type="match status" value="1"/>
</dbReference>
<dbReference type="InterPro" id="IPR007484">
    <property type="entry name" value="Peptidase_M28"/>
</dbReference>
<feature type="compositionally biased region" description="Basic residues" evidence="2">
    <location>
        <begin position="135"/>
        <end position="152"/>
    </location>
</feature>
<dbReference type="Proteomes" id="UP001164286">
    <property type="component" value="Unassembled WGS sequence"/>
</dbReference>
<dbReference type="InterPro" id="IPR036757">
    <property type="entry name" value="TFR-like_dimer_dom_sf"/>
</dbReference>
<feature type="compositionally biased region" description="Basic and acidic residues" evidence="2">
    <location>
        <begin position="867"/>
        <end position="878"/>
    </location>
</feature>
<dbReference type="PANTHER" id="PTHR10404">
    <property type="entry name" value="N-ACETYLATED-ALPHA-LINKED ACIDIC DIPEPTIDASE"/>
    <property type="match status" value="1"/>
</dbReference>
<feature type="domain" description="Transferrin receptor-like dimerisation" evidence="4">
    <location>
        <begin position="936"/>
        <end position="1021"/>
    </location>
</feature>
<dbReference type="RefSeq" id="XP_052949549.1">
    <property type="nucleotide sequence ID" value="XM_053090950.1"/>
</dbReference>
<dbReference type="EMBL" id="JAKWFO010000001">
    <property type="protein sequence ID" value="KAI9639772.1"/>
    <property type="molecule type" value="Genomic_DNA"/>
</dbReference>
<dbReference type="InterPro" id="IPR007365">
    <property type="entry name" value="TFR-like_dimer_dom"/>
</dbReference>
<name>A0AA38HG34_9TREE</name>
<evidence type="ECO:0000259" key="3">
    <source>
        <dbReference type="Pfam" id="PF02225"/>
    </source>
</evidence>
<evidence type="ECO:0000313" key="7">
    <source>
        <dbReference type="Proteomes" id="UP001164286"/>
    </source>
</evidence>
<protein>
    <recommendedName>
        <fullName evidence="8">Zn-dependent exopeptidase</fullName>
    </recommendedName>
</protein>
<feature type="region of interest" description="Disordered" evidence="2">
    <location>
        <begin position="98"/>
        <end position="164"/>
    </location>
</feature>
<sequence>MDKEKQEPLLADEKGLVAVEHGASTEQDRSAKATRGPSARARKALAAVLFVWGAWTMLDGVQTLLKHEPEMVPFGELGGTDAGLSGYWAGVAQKGWRAAVKSGKHHHGDHHDKHHHSGKHGHHDHHDHHDQHDHDHKHKHGKHGKDGKHGHHGGPDEHPHFFPPGLAEKVFLSVPNNNSVRAASHRYTDHAHIAGSGWDFLDAVSLKSEWERALGLPVSGPEDFVFEAGSSESQARVYNSTGKMGVWVDTYYPVMNTPVSSFVTLHSDPPVHAKLSEDIVEGDPDSILRDEVRVFHGLSVSGHVKGQYVYAGYGRKKDFELLEEKGVDLKGKIVLTKYGGVFRGLKIKAAEEAGAVGVLIYSDPGDDGEFTEEHGYKAYPDGPARQPSSVQRGSVQFLSKYPGDPTTPGVPAYRNATREAASSVPKIPSLPISYEDALPILTALNGKGMKVSDFGQEWVGGLEYKGVEYWTGPSEVELEMSNEVNTRVMPIWNTMATIPGHISDEVVIVGNHRDAWVLGAADPSSGTASMHEMVRGLGELVQQGWKPLRTIILASWDAEEYGLIGSTEWTEDFGEWISAHAVAYLNTDVSVGGSKFEASASPSLAWLVRNAAEQVISSSNSSKSVWDARLDGSDWHTWRAEVQGLMPDEADASASFSAGPDNWVGPLGSGSDFTAFLQRYGVAATDMGFKGGPKDAVYHYHSIYDSFTWQEKFADPGFHRHTDIAKVLGLMTLRMADSLILPINTTQYSYELLYYLSKVQTIAKDGNYSSQVDFSALNSSIYHLINSSHTLDAHKATVHKKLHKILPKPPKKGKKSAWSQFWPKRCGGSSSGVGQLMDRWNVESGSEVEKTGWPEIPHIPGMPHLPKPKEPKEPDHPHPPTPPHPPHPPHEPRPPHPPHPPHEPHGPHPPHPPHHPHHPHPPPAPPSLPKKKIEEIKRLLAEVRAINGLLQSFEGGFISEEGIRDREWYRHKGVAPGKWLGYGATTFPALTEAMTIEKSAKLAQDEADDLARMIKKMAQKLDSKA</sequence>
<dbReference type="AlphaFoldDB" id="A0AA38HG34"/>
<dbReference type="GeneID" id="77730155"/>
<gene>
    <name evidence="6" type="ORF">MKK02DRAFT_40097</name>
</gene>
<dbReference type="Gene3D" id="3.40.630.10">
    <property type="entry name" value="Zn peptidases"/>
    <property type="match status" value="1"/>
</dbReference>
<feature type="region of interest" description="Disordered" evidence="2">
    <location>
        <begin position="1"/>
        <end position="39"/>
    </location>
</feature>
<evidence type="ECO:0000256" key="1">
    <source>
        <dbReference type="ARBA" id="ARBA00005634"/>
    </source>
</evidence>
<feature type="compositionally biased region" description="Basic and acidic residues" evidence="2">
    <location>
        <begin position="1"/>
        <end position="15"/>
    </location>
</feature>
<comment type="caution">
    <text evidence="6">The sequence shown here is derived from an EMBL/GenBank/DDBJ whole genome shotgun (WGS) entry which is preliminary data.</text>
</comment>
<feature type="compositionally biased region" description="Basic residues" evidence="2">
    <location>
        <begin position="911"/>
        <end position="920"/>
    </location>
</feature>
<dbReference type="Pfam" id="PF02225">
    <property type="entry name" value="PA"/>
    <property type="match status" value="1"/>
</dbReference>
<feature type="compositionally biased region" description="Basic residues" evidence="2">
    <location>
        <begin position="805"/>
        <end position="815"/>
    </location>
</feature>
<dbReference type="InterPro" id="IPR046450">
    <property type="entry name" value="PA_dom_sf"/>
</dbReference>
<reference evidence="6" key="1">
    <citation type="journal article" date="2022" name="G3 (Bethesda)">
        <title>High quality genome of the basidiomycete yeast Dioszegia hungarica PDD-24b-2 isolated from cloud water.</title>
        <authorList>
            <person name="Jarrige D."/>
            <person name="Haridas S."/>
            <person name="Bleykasten-Grosshans C."/>
            <person name="Joly M."/>
            <person name="Nadalig T."/>
            <person name="Sancelme M."/>
            <person name="Vuilleumier S."/>
            <person name="Grigoriev I.V."/>
            <person name="Amato P."/>
            <person name="Bringel F."/>
        </authorList>
    </citation>
    <scope>NUCLEOTIDE SEQUENCE</scope>
    <source>
        <strain evidence="6">PDD-24b-2</strain>
    </source>
</reference>
<dbReference type="SUPFAM" id="SSF53187">
    <property type="entry name" value="Zn-dependent exopeptidases"/>
    <property type="match status" value="1"/>
</dbReference>
<dbReference type="FunFam" id="3.50.30.30:FF:000008">
    <property type="entry name" value="Glutamate carboxypeptidase 2"/>
    <property type="match status" value="1"/>
</dbReference>
<evidence type="ECO:0000256" key="2">
    <source>
        <dbReference type="SAM" id="MobiDB-lite"/>
    </source>
</evidence>
<accession>A0AA38HG34</accession>
<dbReference type="Pfam" id="PF04389">
    <property type="entry name" value="Peptidase_M28"/>
    <property type="match status" value="1"/>
</dbReference>
<feature type="compositionally biased region" description="Basic and acidic residues" evidence="2">
    <location>
        <begin position="888"/>
        <end position="906"/>
    </location>
</feature>
<evidence type="ECO:0000313" key="6">
    <source>
        <dbReference type="EMBL" id="KAI9639772.1"/>
    </source>
</evidence>
<dbReference type="GO" id="GO:0004180">
    <property type="term" value="F:carboxypeptidase activity"/>
    <property type="evidence" value="ECO:0007669"/>
    <property type="project" value="TreeGrafter"/>
</dbReference>
<dbReference type="CDD" id="cd02121">
    <property type="entry name" value="PA_GCPII_like"/>
    <property type="match status" value="1"/>
</dbReference>
<dbReference type="Gene3D" id="1.20.930.40">
    <property type="entry name" value="Transferrin receptor-like, dimerisation domain"/>
    <property type="match status" value="1"/>
</dbReference>
<keyword evidence="7" id="KW-1185">Reference proteome</keyword>
<dbReference type="CDD" id="cd08022">
    <property type="entry name" value="M28_PSMA_like"/>
    <property type="match status" value="1"/>
</dbReference>
<comment type="similarity">
    <text evidence="1">Belongs to the peptidase M28 family. M28B subfamily.</text>
</comment>
<feature type="compositionally biased region" description="Basic residues" evidence="2">
    <location>
        <begin position="102"/>
        <end position="126"/>
    </location>
</feature>
<dbReference type="FunFam" id="3.40.630.10:FF:000101">
    <property type="entry name" value="N-acetylated alpha-linked acidic dipeptidase like 1"/>
    <property type="match status" value="1"/>
</dbReference>
<feature type="domain" description="PA" evidence="3">
    <location>
        <begin position="304"/>
        <end position="382"/>
    </location>
</feature>
<dbReference type="InterPro" id="IPR039373">
    <property type="entry name" value="Peptidase_M28B"/>
</dbReference>
<evidence type="ECO:0008006" key="8">
    <source>
        <dbReference type="Google" id="ProtNLM"/>
    </source>
</evidence>
<evidence type="ECO:0000259" key="5">
    <source>
        <dbReference type="Pfam" id="PF04389"/>
    </source>
</evidence>
<evidence type="ECO:0000259" key="4">
    <source>
        <dbReference type="Pfam" id="PF04253"/>
    </source>
</evidence>
<feature type="domain" description="Peptidase M28" evidence="5">
    <location>
        <begin position="493"/>
        <end position="624"/>
    </location>
</feature>
<dbReference type="Gene3D" id="3.50.30.30">
    <property type="match status" value="1"/>
</dbReference>
<dbReference type="InterPro" id="IPR003137">
    <property type="entry name" value="PA_domain"/>
</dbReference>
<dbReference type="PANTHER" id="PTHR10404:SF46">
    <property type="entry name" value="VACUOLAR PROTEIN SORTING-ASSOCIATED PROTEIN 70"/>
    <property type="match status" value="1"/>
</dbReference>
<feature type="region of interest" description="Disordered" evidence="2">
    <location>
        <begin position="805"/>
        <end position="929"/>
    </location>
</feature>
<organism evidence="6 7">
    <name type="scientific">Dioszegia hungarica</name>
    <dbReference type="NCBI Taxonomy" id="4972"/>
    <lineage>
        <taxon>Eukaryota</taxon>
        <taxon>Fungi</taxon>
        <taxon>Dikarya</taxon>
        <taxon>Basidiomycota</taxon>
        <taxon>Agaricomycotina</taxon>
        <taxon>Tremellomycetes</taxon>
        <taxon>Tremellales</taxon>
        <taxon>Bulleribasidiaceae</taxon>
        <taxon>Dioszegia</taxon>
    </lineage>
</organism>